<evidence type="ECO:0000256" key="1">
    <source>
        <dbReference type="SAM" id="Phobius"/>
    </source>
</evidence>
<keyword evidence="1" id="KW-1133">Transmembrane helix</keyword>
<dbReference type="AlphaFoldDB" id="A0A844YHX0"/>
<dbReference type="EMBL" id="WTYN01000001">
    <property type="protein sequence ID" value="MXO62564.1"/>
    <property type="molecule type" value="Genomic_DNA"/>
</dbReference>
<feature type="transmembrane region" description="Helical" evidence="1">
    <location>
        <begin position="51"/>
        <end position="69"/>
    </location>
</feature>
<organism evidence="2 3">
    <name type="scientific">Qipengyuania oceanensis</name>
    <dbReference type="NCBI Taxonomy" id="1463597"/>
    <lineage>
        <taxon>Bacteria</taxon>
        <taxon>Pseudomonadati</taxon>
        <taxon>Pseudomonadota</taxon>
        <taxon>Alphaproteobacteria</taxon>
        <taxon>Sphingomonadales</taxon>
        <taxon>Erythrobacteraceae</taxon>
        <taxon>Qipengyuania</taxon>
    </lineage>
</organism>
<gene>
    <name evidence="2" type="ORF">GRI48_06015</name>
</gene>
<evidence type="ECO:0000313" key="3">
    <source>
        <dbReference type="Proteomes" id="UP000445582"/>
    </source>
</evidence>
<protein>
    <submittedName>
        <fullName evidence="2">Uncharacterized protein</fullName>
    </submittedName>
</protein>
<sequence length="160" mass="15847">MARLLDVLGRKADVRSALLVPAFVGQLAIIGLLLLAGAAITPVLGHELARAAAAGLLAVTVFLVLKPYALVEPAEPTRSGFAIGLVAAAFAIRDGVASLALALGLIASDFTGLSAGLAMGTGVAAALALRGGAEKFGVNARYGAATVLAAGAFYFGAFAQ</sequence>
<reference evidence="2 3" key="1">
    <citation type="submission" date="2019-12" db="EMBL/GenBank/DDBJ databases">
        <title>Genomic-based taxomic classification of the family Erythrobacteraceae.</title>
        <authorList>
            <person name="Xu L."/>
        </authorList>
    </citation>
    <scope>NUCLEOTIDE SEQUENCE [LARGE SCALE GENOMIC DNA]</scope>
    <source>
        <strain evidence="2 3">MCCC 1A09965</strain>
    </source>
</reference>
<comment type="caution">
    <text evidence="2">The sequence shown here is derived from an EMBL/GenBank/DDBJ whole genome shotgun (WGS) entry which is preliminary data.</text>
</comment>
<evidence type="ECO:0000313" key="2">
    <source>
        <dbReference type="EMBL" id="MXO62564.1"/>
    </source>
</evidence>
<proteinExistence type="predicted"/>
<name>A0A844YHX0_9SPHN</name>
<feature type="transmembrane region" description="Helical" evidence="1">
    <location>
        <begin position="81"/>
        <end position="106"/>
    </location>
</feature>
<feature type="transmembrane region" description="Helical" evidence="1">
    <location>
        <begin position="20"/>
        <end position="45"/>
    </location>
</feature>
<feature type="transmembrane region" description="Helical" evidence="1">
    <location>
        <begin position="141"/>
        <end position="159"/>
    </location>
</feature>
<dbReference type="Proteomes" id="UP000445582">
    <property type="component" value="Unassembled WGS sequence"/>
</dbReference>
<keyword evidence="1" id="KW-0812">Transmembrane</keyword>
<keyword evidence="1" id="KW-0472">Membrane</keyword>
<accession>A0A844YHX0</accession>
<feature type="transmembrane region" description="Helical" evidence="1">
    <location>
        <begin position="112"/>
        <end position="129"/>
    </location>
</feature>
<keyword evidence="3" id="KW-1185">Reference proteome</keyword>